<proteinExistence type="predicted"/>
<keyword evidence="1" id="KW-0472">Membrane</keyword>
<evidence type="ECO:0000256" key="1">
    <source>
        <dbReference type="SAM" id="Phobius"/>
    </source>
</evidence>
<name>A0A561SMC9_9PSEU</name>
<dbReference type="EMBL" id="VIWU01000001">
    <property type="protein sequence ID" value="TWF76019.1"/>
    <property type="molecule type" value="Genomic_DNA"/>
</dbReference>
<keyword evidence="1" id="KW-0812">Transmembrane</keyword>
<sequence>MGIWAAWPGRAKAVGRAGPPHPHEEGLALTRDEQRRFDEIARRIDQDEIPIPPTSGAVPPRLAAIGLFLVGATGVFTGLARGDAVVMAVVGIVPAVSATLLIALARGSGAPAAAAGSPVKRLWWWLTATAGQRGDEADESA</sequence>
<keyword evidence="1" id="KW-1133">Transmembrane helix</keyword>
<feature type="transmembrane region" description="Helical" evidence="1">
    <location>
        <begin position="62"/>
        <end position="79"/>
    </location>
</feature>
<organism evidence="2 3">
    <name type="scientific">Pseudonocardia hierapolitana</name>
    <dbReference type="NCBI Taxonomy" id="1128676"/>
    <lineage>
        <taxon>Bacteria</taxon>
        <taxon>Bacillati</taxon>
        <taxon>Actinomycetota</taxon>
        <taxon>Actinomycetes</taxon>
        <taxon>Pseudonocardiales</taxon>
        <taxon>Pseudonocardiaceae</taxon>
        <taxon>Pseudonocardia</taxon>
    </lineage>
</organism>
<comment type="caution">
    <text evidence="2">The sequence shown here is derived from an EMBL/GenBank/DDBJ whole genome shotgun (WGS) entry which is preliminary data.</text>
</comment>
<accession>A0A561SMC9</accession>
<evidence type="ECO:0008006" key="4">
    <source>
        <dbReference type="Google" id="ProtNLM"/>
    </source>
</evidence>
<feature type="transmembrane region" description="Helical" evidence="1">
    <location>
        <begin position="85"/>
        <end position="105"/>
    </location>
</feature>
<reference evidence="2 3" key="1">
    <citation type="submission" date="2019-06" db="EMBL/GenBank/DDBJ databases">
        <title>Sequencing the genomes of 1000 actinobacteria strains.</title>
        <authorList>
            <person name="Klenk H.-P."/>
        </authorList>
    </citation>
    <scope>NUCLEOTIDE SEQUENCE [LARGE SCALE GENOMIC DNA]</scope>
    <source>
        <strain evidence="2 3">DSM 45671</strain>
    </source>
</reference>
<protein>
    <recommendedName>
        <fullName evidence="4">DUF3040 family protein</fullName>
    </recommendedName>
</protein>
<dbReference type="AlphaFoldDB" id="A0A561SMC9"/>
<evidence type="ECO:0000313" key="2">
    <source>
        <dbReference type="EMBL" id="TWF76019.1"/>
    </source>
</evidence>
<keyword evidence="3" id="KW-1185">Reference proteome</keyword>
<gene>
    <name evidence="2" type="ORF">FHX44_111906</name>
</gene>
<dbReference type="Proteomes" id="UP000321261">
    <property type="component" value="Unassembled WGS sequence"/>
</dbReference>
<dbReference type="RefSeq" id="WP_147255127.1">
    <property type="nucleotide sequence ID" value="NZ_VIWU01000001.1"/>
</dbReference>
<evidence type="ECO:0000313" key="3">
    <source>
        <dbReference type="Proteomes" id="UP000321261"/>
    </source>
</evidence>